<evidence type="ECO:0000313" key="3">
    <source>
        <dbReference type="Proteomes" id="UP000028006"/>
    </source>
</evidence>
<feature type="coiled-coil region" evidence="1">
    <location>
        <begin position="69"/>
        <end position="96"/>
    </location>
</feature>
<evidence type="ECO:0000313" key="2">
    <source>
        <dbReference type="EMBL" id="KEQ12375.1"/>
    </source>
</evidence>
<protein>
    <submittedName>
        <fullName evidence="2">Uncharacterized protein</fullName>
    </submittedName>
</protein>
<dbReference type="RefSeq" id="WP_034877737.1">
    <property type="nucleotide sequence ID" value="NZ_JOKG01000004.1"/>
</dbReference>
<reference evidence="2 3" key="1">
    <citation type="submission" date="2014-06" db="EMBL/GenBank/DDBJ databases">
        <title>Whole Genome Sequences of Three Symbiotic Endozoicomonas Bacteria.</title>
        <authorList>
            <person name="Neave M.J."/>
            <person name="Apprill A."/>
            <person name="Voolstra C.R."/>
        </authorList>
    </citation>
    <scope>NUCLEOTIDE SEQUENCE [LARGE SCALE GENOMIC DNA]</scope>
    <source>
        <strain evidence="2 3">LMG 24815</strain>
    </source>
</reference>
<sequence>MINKALYDSLVELGINVTQAEEAARQDVALAELRQMIYELTRQTTHVSEQLVDFKAATNARFDRIDDRLDKMDDRFNKMNDRFDKLEDKIDQLLNR</sequence>
<evidence type="ECO:0000256" key="1">
    <source>
        <dbReference type="SAM" id="Coils"/>
    </source>
</evidence>
<accession>A0A081N1Q2</accession>
<keyword evidence="1" id="KW-0175">Coiled coil</keyword>
<dbReference type="Gene3D" id="3.90.20.10">
    <property type="match status" value="1"/>
</dbReference>
<proteinExistence type="predicted"/>
<dbReference type="EMBL" id="JOKG01000004">
    <property type="protein sequence ID" value="KEQ12375.1"/>
    <property type="molecule type" value="Genomic_DNA"/>
</dbReference>
<name>A0A081N1Q2_9GAMM</name>
<dbReference type="Proteomes" id="UP000028006">
    <property type="component" value="Unassembled WGS sequence"/>
</dbReference>
<dbReference type="AlphaFoldDB" id="A0A081N1Q2"/>
<organism evidence="2 3">
    <name type="scientific">Endozoicomonas montiporae</name>
    <dbReference type="NCBI Taxonomy" id="1027273"/>
    <lineage>
        <taxon>Bacteria</taxon>
        <taxon>Pseudomonadati</taxon>
        <taxon>Pseudomonadota</taxon>
        <taxon>Gammaproteobacteria</taxon>
        <taxon>Oceanospirillales</taxon>
        <taxon>Endozoicomonadaceae</taxon>
        <taxon>Endozoicomonas</taxon>
    </lineage>
</organism>
<keyword evidence="3" id="KW-1185">Reference proteome</keyword>
<gene>
    <name evidence="2" type="ORF">GZ77_17695</name>
</gene>
<comment type="caution">
    <text evidence="2">The sequence shown here is derived from an EMBL/GenBank/DDBJ whole genome shotgun (WGS) entry which is preliminary data.</text>
</comment>